<dbReference type="InterPro" id="IPR023393">
    <property type="entry name" value="START-like_dom_sf"/>
</dbReference>
<dbReference type="RefSeq" id="WP_198677970.1">
    <property type="nucleotide sequence ID" value="NZ_FXWH01000001.1"/>
</dbReference>
<evidence type="ECO:0000256" key="1">
    <source>
        <dbReference type="SAM" id="SignalP"/>
    </source>
</evidence>
<organism evidence="2 3">
    <name type="scientific">Pseudidiomarina planktonica</name>
    <dbReference type="NCBI Taxonomy" id="1323738"/>
    <lineage>
        <taxon>Bacteria</taxon>
        <taxon>Pseudomonadati</taxon>
        <taxon>Pseudomonadota</taxon>
        <taxon>Gammaproteobacteria</taxon>
        <taxon>Alteromonadales</taxon>
        <taxon>Idiomarinaceae</taxon>
        <taxon>Pseudidiomarina</taxon>
    </lineage>
</organism>
<keyword evidence="3" id="KW-1185">Reference proteome</keyword>
<dbReference type="Proteomes" id="UP000194450">
    <property type="component" value="Unassembled WGS sequence"/>
</dbReference>
<sequence length="169" mass="18344">MKTTLTITLASLFLMFTASSKAEVASSSEHGFQIKLEQTFDGSAQEGYDRFVNHISGWWLNDHTWFGDAGKLSLNATAGGCFCEIDGDRQAQHMQITYVDPNKALRLVGGLGPLQSLGMSGTMTITFADNLLSLDYIVGGYPTMDFTRLAPIVDGVLSQQLASFGGYQQ</sequence>
<proteinExistence type="predicted"/>
<dbReference type="EMBL" id="FXWH01000001">
    <property type="protein sequence ID" value="SMQ66484.1"/>
    <property type="molecule type" value="Genomic_DNA"/>
</dbReference>
<protein>
    <recommendedName>
        <fullName evidence="4">Activator of Hsp90 ATPase homolog 1-like protein</fullName>
    </recommendedName>
</protein>
<feature type="chain" id="PRO_5012283265" description="Activator of Hsp90 ATPase homolog 1-like protein" evidence="1">
    <location>
        <begin position="23"/>
        <end position="169"/>
    </location>
</feature>
<gene>
    <name evidence="2" type="ORF">SAMN06297229_1538</name>
</gene>
<evidence type="ECO:0000313" key="3">
    <source>
        <dbReference type="Proteomes" id="UP000194450"/>
    </source>
</evidence>
<feature type="signal peptide" evidence="1">
    <location>
        <begin position="1"/>
        <end position="22"/>
    </location>
</feature>
<evidence type="ECO:0000313" key="2">
    <source>
        <dbReference type="EMBL" id="SMQ66484.1"/>
    </source>
</evidence>
<dbReference type="Gene3D" id="3.30.530.20">
    <property type="match status" value="1"/>
</dbReference>
<accession>A0A1Y6EUU5</accession>
<evidence type="ECO:0008006" key="4">
    <source>
        <dbReference type="Google" id="ProtNLM"/>
    </source>
</evidence>
<keyword evidence="1" id="KW-0732">Signal</keyword>
<dbReference type="AlphaFoldDB" id="A0A1Y6EUU5"/>
<name>A0A1Y6EUU5_9GAMM</name>
<reference evidence="3" key="1">
    <citation type="submission" date="2017-04" db="EMBL/GenBank/DDBJ databases">
        <authorList>
            <person name="Varghese N."/>
            <person name="Submissions S."/>
        </authorList>
    </citation>
    <scope>NUCLEOTIDE SEQUENCE [LARGE SCALE GENOMIC DNA]</scope>
</reference>